<evidence type="ECO:0000259" key="1">
    <source>
        <dbReference type="Pfam" id="PF13456"/>
    </source>
</evidence>
<dbReference type="Pfam" id="PF13456">
    <property type="entry name" value="RVT_3"/>
    <property type="match status" value="1"/>
</dbReference>
<accession>A0A9N7NCA0</accession>
<dbReference type="InterPro" id="IPR002156">
    <property type="entry name" value="RNaseH_domain"/>
</dbReference>
<dbReference type="OrthoDB" id="1752183at2759"/>
<protein>
    <submittedName>
        <fullName evidence="2">Polynucleotidyl transferase- ribonuclease H-like superfamily protein</fullName>
    </submittedName>
</protein>
<keyword evidence="2" id="KW-0808">Transferase</keyword>
<name>A0A9N7NCA0_STRHE</name>
<dbReference type="GO" id="GO:0016740">
    <property type="term" value="F:transferase activity"/>
    <property type="evidence" value="ECO:0007669"/>
    <property type="project" value="UniProtKB-KW"/>
</dbReference>
<dbReference type="CDD" id="cd06222">
    <property type="entry name" value="RNase_H_like"/>
    <property type="match status" value="1"/>
</dbReference>
<dbReference type="PANTHER" id="PTHR47723:SF13">
    <property type="entry name" value="PUTATIVE-RELATED"/>
    <property type="match status" value="1"/>
</dbReference>
<dbReference type="GO" id="GO:0004523">
    <property type="term" value="F:RNA-DNA hybrid ribonuclease activity"/>
    <property type="evidence" value="ECO:0007669"/>
    <property type="project" value="InterPro"/>
</dbReference>
<keyword evidence="3" id="KW-1185">Reference proteome</keyword>
<organism evidence="2 3">
    <name type="scientific">Striga hermonthica</name>
    <name type="common">Purple witchweed</name>
    <name type="synonym">Buchnera hermonthica</name>
    <dbReference type="NCBI Taxonomy" id="68872"/>
    <lineage>
        <taxon>Eukaryota</taxon>
        <taxon>Viridiplantae</taxon>
        <taxon>Streptophyta</taxon>
        <taxon>Embryophyta</taxon>
        <taxon>Tracheophyta</taxon>
        <taxon>Spermatophyta</taxon>
        <taxon>Magnoliopsida</taxon>
        <taxon>eudicotyledons</taxon>
        <taxon>Gunneridae</taxon>
        <taxon>Pentapetalae</taxon>
        <taxon>asterids</taxon>
        <taxon>lamiids</taxon>
        <taxon>Lamiales</taxon>
        <taxon>Orobanchaceae</taxon>
        <taxon>Buchnereae</taxon>
        <taxon>Striga</taxon>
    </lineage>
</organism>
<proteinExistence type="predicted"/>
<feature type="domain" description="RNase H type-1" evidence="1">
    <location>
        <begin position="3"/>
        <end position="97"/>
    </location>
</feature>
<dbReference type="InterPro" id="IPR036397">
    <property type="entry name" value="RNaseH_sf"/>
</dbReference>
<dbReference type="AlphaFoldDB" id="A0A9N7NCA0"/>
<dbReference type="InterPro" id="IPR053151">
    <property type="entry name" value="RNase_H-like"/>
</dbReference>
<dbReference type="Gene3D" id="3.30.420.10">
    <property type="entry name" value="Ribonuclease H-like superfamily/Ribonuclease H"/>
    <property type="match status" value="1"/>
</dbReference>
<dbReference type="PANTHER" id="PTHR47723">
    <property type="entry name" value="OS05G0353850 PROTEIN"/>
    <property type="match status" value="1"/>
</dbReference>
<gene>
    <name evidence="2" type="ORF">SHERM_22736</name>
</gene>
<evidence type="ECO:0000313" key="3">
    <source>
        <dbReference type="Proteomes" id="UP001153555"/>
    </source>
</evidence>
<comment type="caution">
    <text evidence="2">The sequence shown here is derived from an EMBL/GenBank/DDBJ whole genome shotgun (WGS) entry which is preliminary data.</text>
</comment>
<evidence type="ECO:0000313" key="2">
    <source>
        <dbReference type="EMBL" id="CAA0827040.1"/>
    </source>
</evidence>
<dbReference type="EMBL" id="CACSLK010027692">
    <property type="protein sequence ID" value="CAA0827040.1"/>
    <property type="molecule type" value="Genomic_DNA"/>
</dbReference>
<reference evidence="2" key="1">
    <citation type="submission" date="2019-12" db="EMBL/GenBank/DDBJ databases">
        <authorList>
            <person name="Scholes J."/>
        </authorList>
    </citation>
    <scope>NUCLEOTIDE SEQUENCE</scope>
</reference>
<dbReference type="GO" id="GO:0003676">
    <property type="term" value="F:nucleic acid binding"/>
    <property type="evidence" value="ECO:0007669"/>
    <property type="project" value="InterPro"/>
</dbReference>
<sequence>MGCAGGSLRDDQGHWLGGFSMNIGTCSIMAAKLWGFFPGLSLALDLGFRHVKAEVDNASVVTLATTLDDAPGVHMGLVSGIKELLSRPWEVKVKHIP</sequence>
<dbReference type="Proteomes" id="UP001153555">
    <property type="component" value="Unassembled WGS sequence"/>
</dbReference>
<dbReference type="InterPro" id="IPR044730">
    <property type="entry name" value="RNase_H-like_dom_plant"/>
</dbReference>